<accession>A0A1G9Y550</accession>
<protein>
    <submittedName>
        <fullName evidence="2">Uncharacterized protein</fullName>
    </submittedName>
</protein>
<evidence type="ECO:0000313" key="3">
    <source>
        <dbReference type="Proteomes" id="UP000199226"/>
    </source>
</evidence>
<keyword evidence="1" id="KW-0732">Signal</keyword>
<dbReference type="OrthoDB" id="9809727at2"/>
<reference evidence="3" key="1">
    <citation type="submission" date="2016-10" db="EMBL/GenBank/DDBJ databases">
        <authorList>
            <person name="Varghese N."/>
            <person name="Submissions S."/>
        </authorList>
    </citation>
    <scope>NUCLEOTIDE SEQUENCE [LARGE SCALE GENOMIC DNA]</scope>
    <source>
        <strain evidence="3">DSM 24536</strain>
    </source>
</reference>
<organism evidence="2 3">
    <name type="scientific">Daejeonella rubra</name>
    <dbReference type="NCBI Taxonomy" id="990371"/>
    <lineage>
        <taxon>Bacteria</taxon>
        <taxon>Pseudomonadati</taxon>
        <taxon>Bacteroidota</taxon>
        <taxon>Sphingobacteriia</taxon>
        <taxon>Sphingobacteriales</taxon>
        <taxon>Sphingobacteriaceae</taxon>
        <taxon>Daejeonella</taxon>
    </lineage>
</organism>
<evidence type="ECO:0000313" key="2">
    <source>
        <dbReference type="EMBL" id="SDN03681.1"/>
    </source>
</evidence>
<name>A0A1G9Y550_9SPHI</name>
<proteinExistence type="predicted"/>
<dbReference type="AlphaFoldDB" id="A0A1G9Y550"/>
<gene>
    <name evidence="2" type="ORF">SAMN05421813_13520</name>
</gene>
<evidence type="ECO:0000256" key="1">
    <source>
        <dbReference type="SAM" id="SignalP"/>
    </source>
</evidence>
<dbReference type="Proteomes" id="UP000199226">
    <property type="component" value="Unassembled WGS sequence"/>
</dbReference>
<dbReference type="EMBL" id="FNHH01000035">
    <property type="protein sequence ID" value="SDN03681.1"/>
    <property type="molecule type" value="Genomic_DNA"/>
</dbReference>
<keyword evidence="3" id="KW-1185">Reference proteome</keyword>
<sequence>MSKRFLCLLLILAAIEAPAQTSRLRLTAPLNGSTVNSNQRMLFTWLQPMPVGSDQIHKFKIVEILGDQSPEQAFRGNKPIFEKDSIIYLRINKPHFEKDSLKELTLNARLGAGKRFAWSIQVFNRDGKLIGGNGASDIFMFRTANGEVPVKLDGVQRKQN</sequence>
<feature type="signal peptide" evidence="1">
    <location>
        <begin position="1"/>
        <end position="19"/>
    </location>
</feature>
<feature type="chain" id="PRO_5011432958" evidence="1">
    <location>
        <begin position="20"/>
        <end position="160"/>
    </location>
</feature>
<dbReference type="RefSeq" id="WP_090706810.1">
    <property type="nucleotide sequence ID" value="NZ_FNHH01000035.1"/>
</dbReference>